<comment type="caution">
    <text evidence="2">The sequence shown here is derived from an EMBL/GenBank/DDBJ whole genome shotgun (WGS) entry which is preliminary data.</text>
</comment>
<feature type="region of interest" description="Disordered" evidence="1">
    <location>
        <begin position="1"/>
        <end position="25"/>
    </location>
</feature>
<proteinExistence type="predicted"/>
<reference evidence="3" key="1">
    <citation type="journal article" date="2023" name="Commun. Biol.">
        <title>Genome analysis of Parmales, the sister group of diatoms, reveals the evolutionary specialization of diatoms from phago-mixotrophs to photoautotrophs.</title>
        <authorList>
            <person name="Ban H."/>
            <person name="Sato S."/>
            <person name="Yoshikawa S."/>
            <person name="Yamada K."/>
            <person name="Nakamura Y."/>
            <person name="Ichinomiya M."/>
            <person name="Sato N."/>
            <person name="Blanc-Mathieu R."/>
            <person name="Endo H."/>
            <person name="Kuwata A."/>
            <person name="Ogata H."/>
        </authorList>
    </citation>
    <scope>NUCLEOTIDE SEQUENCE [LARGE SCALE GENOMIC DNA]</scope>
    <source>
        <strain evidence="3">NIES 3700</strain>
    </source>
</reference>
<evidence type="ECO:0000313" key="2">
    <source>
        <dbReference type="EMBL" id="GMH76928.1"/>
    </source>
</evidence>
<dbReference type="Proteomes" id="UP001165122">
    <property type="component" value="Unassembled WGS sequence"/>
</dbReference>
<evidence type="ECO:0000256" key="1">
    <source>
        <dbReference type="SAM" id="MobiDB-lite"/>
    </source>
</evidence>
<accession>A0A9W7AXP9</accession>
<name>A0A9W7AXP9_9STRA</name>
<feature type="compositionally biased region" description="Basic residues" evidence="1">
    <location>
        <begin position="7"/>
        <end position="23"/>
    </location>
</feature>
<sequence>MPEEKKVRGKKKQKKKKKKKKSDPRKLEISDAYFELERACNKVGDWDDSERYMKRAKEGYEEQLGAIVRRRSERIQV</sequence>
<evidence type="ECO:0000313" key="3">
    <source>
        <dbReference type="Proteomes" id="UP001165122"/>
    </source>
</evidence>
<keyword evidence="3" id="KW-1185">Reference proteome</keyword>
<dbReference type="EMBL" id="BRXW01000784">
    <property type="protein sequence ID" value="GMH76928.1"/>
    <property type="molecule type" value="Genomic_DNA"/>
</dbReference>
<dbReference type="OrthoDB" id="1658288at2759"/>
<dbReference type="AlphaFoldDB" id="A0A9W7AXP9"/>
<gene>
    <name evidence="2" type="ORF">TrLO_g9983</name>
</gene>
<organism evidence="2 3">
    <name type="scientific">Triparma laevis f. longispina</name>
    <dbReference type="NCBI Taxonomy" id="1714387"/>
    <lineage>
        <taxon>Eukaryota</taxon>
        <taxon>Sar</taxon>
        <taxon>Stramenopiles</taxon>
        <taxon>Ochrophyta</taxon>
        <taxon>Bolidophyceae</taxon>
        <taxon>Parmales</taxon>
        <taxon>Triparmaceae</taxon>
        <taxon>Triparma</taxon>
    </lineage>
</organism>
<protein>
    <submittedName>
        <fullName evidence="2">Uncharacterized protein</fullName>
    </submittedName>
</protein>